<proteinExistence type="predicted"/>
<comment type="caution">
    <text evidence="2">The sequence shown here is derived from an EMBL/GenBank/DDBJ whole genome shotgun (WGS) entry which is preliminary data.</text>
</comment>
<feature type="region of interest" description="Disordered" evidence="1">
    <location>
        <begin position="1"/>
        <end position="30"/>
    </location>
</feature>
<dbReference type="AlphaFoldDB" id="A0A1Y2GCJ2"/>
<dbReference type="EMBL" id="MCFF01000043">
    <property type="protein sequence ID" value="ORZ07009.1"/>
    <property type="molecule type" value="Genomic_DNA"/>
</dbReference>
<dbReference type="InParanoid" id="A0A1Y2GCJ2"/>
<protein>
    <submittedName>
        <fullName evidence="2">Uncharacterized protein</fullName>
    </submittedName>
</protein>
<dbReference type="RefSeq" id="XP_021877805.1">
    <property type="nucleotide sequence ID" value="XM_022026814.1"/>
</dbReference>
<sequence length="296" mass="33574">MFAKAGLEPEDYAEEEEEEEAKRRHEDDQVEVKVEEEIGKVGGEVMSSYGDKTKQKGGSIQEGYSSIIISKLLESFLEYLKFECMEFPGWVGYESVSTYITNLKGLLKDEAAKTRLDELLPSQAVELMFKSMEQADSPQAQGRGWEPMMIGVFMDVFQSGSENKNLCNWDHSPTIRSMCEELDGDTEIVGLRDNGNQGITHEHISMKDFMSAHVNNNSRHEDMTVPPFYFPSNMPSGPDIVFYIRIQEKIFPVFMQLKLRHALMTFEANKAVDTVSEKSIKTHVGNSRITALVIFL</sequence>
<organism evidence="2 3">
    <name type="scientific">Lobosporangium transversale</name>
    <dbReference type="NCBI Taxonomy" id="64571"/>
    <lineage>
        <taxon>Eukaryota</taxon>
        <taxon>Fungi</taxon>
        <taxon>Fungi incertae sedis</taxon>
        <taxon>Mucoromycota</taxon>
        <taxon>Mortierellomycotina</taxon>
        <taxon>Mortierellomycetes</taxon>
        <taxon>Mortierellales</taxon>
        <taxon>Mortierellaceae</taxon>
        <taxon>Lobosporangium</taxon>
    </lineage>
</organism>
<name>A0A1Y2GCJ2_9FUNG</name>
<dbReference type="GeneID" id="33568657"/>
<evidence type="ECO:0000256" key="1">
    <source>
        <dbReference type="SAM" id="MobiDB-lite"/>
    </source>
</evidence>
<reference evidence="2 3" key="1">
    <citation type="submission" date="2016-07" db="EMBL/GenBank/DDBJ databases">
        <title>Pervasive Adenine N6-methylation of Active Genes in Fungi.</title>
        <authorList>
            <consortium name="DOE Joint Genome Institute"/>
            <person name="Mondo S.J."/>
            <person name="Dannebaum R.O."/>
            <person name="Kuo R.C."/>
            <person name="Labutti K."/>
            <person name="Haridas S."/>
            <person name="Kuo A."/>
            <person name="Salamov A."/>
            <person name="Ahrendt S.R."/>
            <person name="Lipzen A."/>
            <person name="Sullivan W."/>
            <person name="Andreopoulos W.B."/>
            <person name="Clum A."/>
            <person name="Lindquist E."/>
            <person name="Daum C."/>
            <person name="Ramamoorthy G.K."/>
            <person name="Gryganskyi A."/>
            <person name="Culley D."/>
            <person name="Magnuson J.K."/>
            <person name="James T.Y."/>
            <person name="O'Malley M.A."/>
            <person name="Stajich J.E."/>
            <person name="Spatafora J.W."/>
            <person name="Visel A."/>
            <person name="Grigoriev I.V."/>
        </authorList>
    </citation>
    <scope>NUCLEOTIDE SEQUENCE [LARGE SCALE GENOMIC DNA]</scope>
    <source>
        <strain evidence="2 3">NRRL 3116</strain>
    </source>
</reference>
<gene>
    <name evidence="2" type="ORF">BCR41DRAFT_373784</name>
</gene>
<accession>A0A1Y2GCJ2</accession>
<evidence type="ECO:0000313" key="3">
    <source>
        <dbReference type="Proteomes" id="UP000193648"/>
    </source>
</evidence>
<dbReference type="Proteomes" id="UP000193648">
    <property type="component" value="Unassembled WGS sequence"/>
</dbReference>
<evidence type="ECO:0000313" key="2">
    <source>
        <dbReference type="EMBL" id="ORZ07009.1"/>
    </source>
</evidence>
<feature type="compositionally biased region" description="Basic and acidic residues" evidence="1">
    <location>
        <begin position="20"/>
        <end position="30"/>
    </location>
</feature>
<keyword evidence="3" id="KW-1185">Reference proteome</keyword>
<feature type="compositionally biased region" description="Acidic residues" evidence="1">
    <location>
        <begin position="8"/>
        <end position="19"/>
    </location>
</feature>
<dbReference type="OrthoDB" id="2426605at2759"/>